<protein>
    <submittedName>
        <fullName evidence="1">Uncharacterized protein</fullName>
    </submittedName>
</protein>
<evidence type="ECO:0000313" key="1">
    <source>
        <dbReference type="EMBL" id="CAK1540739.1"/>
    </source>
</evidence>
<proteinExistence type="predicted"/>
<keyword evidence="2" id="KW-1185">Reference proteome</keyword>
<sequence length="160" mass="17745">MASQKRHSRRKSIQNSDPGKILDLVLSLTDDGAAQLEVKINTYLHDECDADAVLQVVIHNVGMEASIDAVDSIALPRKNKICMTTKMADVLKTIMEQSDILTNFGSDFQSIVGPYVTKDNTKKRVIMFPVCDKTFSVIVCVIAPKLLEEHAAILIHECFL</sequence>
<reference evidence="1 2" key="1">
    <citation type="submission" date="2023-11" db="EMBL/GenBank/DDBJ databases">
        <authorList>
            <person name="Okamura Y."/>
        </authorList>
    </citation>
    <scope>NUCLEOTIDE SEQUENCE [LARGE SCALE GENOMIC DNA]</scope>
</reference>
<organism evidence="1 2">
    <name type="scientific">Leptosia nina</name>
    <dbReference type="NCBI Taxonomy" id="320188"/>
    <lineage>
        <taxon>Eukaryota</taxon>
        <taxon>Metazoa</taxon>
        <taxon>Ecdysozoa</taxon>
        <taxon>Arthropoda</taxon>
        <taxon>Hexapoda</taxon>
        <taxon>Insecta</taxon>
        <taxon>Pterygota</taxon>
        <taxon>Neoptera</taxon>
        <taxon>Endopterygota</taxon>
        <taxon>Lepidoptera</taxon>
        <taxon>Glossata</taxon>
        <taxon>Ditrysia</taxon>
        <taxon>Papilionoidea</taxon>
        <taxon>Pieridae</taxon>
        <taxon>Pierinae</taxon>
        <taxon>Leptosia</taxon>
    </lineage>
</organism>
<dbReference type="Proteomes" id="UP001497472">
    <property type="component" value="Unassembled WGS sequence"/>
</dbReference>
<gene>
    <name evidence="1" type="ORF">LNINA_LOCUS771</name>
</gene>
<accession>A0AAV1IUC3</accession>
<name>A0AAV1IUC3_9NEOP</name>
<dbReference type="EMBL" id="CAVLEF010000001">
    <property type="protein sequence ID" value="CAK1540739.1"/>
    <property type="molecule type" value="Genomic_DNA"/>
</dbReference>
<comment type="caution">
    <text evidence="1">The sequence shown here is derived from an EMBL/GenBank/DDBJ whole genome shotgun (WGS) entry which is preliminary data.</text>
</comment>
<evidence type="ECO:0000313" key="2">
    <source>
        <dbReference type="Proteomes" id="UP001497472"/>
    </source>
</evidence>
<dbReference type="AlphaFoldDB" id="A0AAV1IUC3"/>